<dbReference type="AlphaFoldDB" id="A0A3L6ZVP8"/>
<keyword evidence="2" id="KW-0472">Membrane</keyword>
<sequence>MRYSVSRFLRWRGEEGAALVMVIVLGAVMMMVATTAVTIAVSGTRSSKSSEDWNAALAAAYAGVEEYQNRLANDSTYSKYGNPASSFSAASGSSVSLPTAPANPAFGVGKAGTWASVPGSDARANFRYEVDNSKYSAKGVLTLRSTGRVGTTTRTVVADLKQKGFIDFLYFTNYEVRDPSQGGASCTPSWSWEKANSCTKIQFAPSDEMNGPMHSNDTLSLCGRFKGEVTTANNKSPNFEKACTSPVFEAGQPKTSQTIGMPPTNAEMKRETRSDLPQDVPRPGCLYTGPTQITLLDTGKMRVISPYTKFTNVAGNNSSSGTNPAKCGQPGTTNGNLGSPGGAEIDVINENLVYVQDVPTTSVDKNYTATGVYPTSFSCTNGDSNATKGGWVFSSGAAASRYPMRDEVAPAAVTPAHYGCRKGDAYVEGTLKGTMTIAAQNYVYVVNDLLYKDAGTNILGLVGGNSVWVWNPIKCTRYDTDWRGNPTTTCDRSEFELDANRTINAAILAVAHSFSVQNYDKGSSKRGTLTVNGAIAQVFRGPVATTGSTGYDKSYNYDLRLRVTAPPKFLSPTSTTYGVSQIGSVGNAYNADGSAP</sequence>
<dbReference type="OrthoDB" id="36432at2"/>
<reference evidence="3 4" key="1">
    <citation type="submission" date="2018-10" db="EMBL/GenBank/DDBJ databases">
        <authorList>
            <person name="Li J."/>
        </authorList>
    </citation>
    <scope>NUCLEOTIDE SEQUENCE [LARGE SCALE GENOMIC DNA]</scope>
    <source>
        <strain evidence="3 4">CCTCC AB209002</strain>
    </source>
</reference>
<keyword evidence="2" id="KW-1133">Transmembrane helix</keyword>
<protein>
    <recommendedName>
        <fullName evidence="5">Type 4 fimbrial biogenesis protein PilX N-terminal domain-containing protein</fullName>
    </recommendedName>
</protein>
<comment type="caution">
    <text evidence="3">The sequence shown here is derived from an EMBL/GenBank/DDBJ whole genome shotgun (WGS) entry which is preliminary data.</text>
</comment>
<gene>
    <name evidence="3" type="ORF">D9V29_05755</name>
</gene>
<evidence type="ECO:0008006" key="5">
    <source>
        <dbReference type="Google" id="ProtNLM"/>
    </source>
</evidence>
<accession>A0A3L6ZVP8</accession>
<keyword evidence="4" id="KW-1185">Reference proteome</keyword>
<feature type="transmembrane region" description="Helical" evidence="2">
    <location>
        <begin position="16"/>
        <end position="41"/>
    </location>
</feature>
<evidence type="ECO:0000313" key="3">
    <source>
        <dbReference type="EMBL" id="RLP71939.1"/>
    </source>
</evidence>
<feature type="region of interest" description="Disordered" evidence="1">
    <location>
        <begin position="315"/>
        <end position="335"/>
    </location>
</feature>
<evidence type="ECO:0000313" key="4">
    <source>
        <dbReference type="Proteomes" id="UP000270299"/>
    </source>
</evidence>
<evidence type="ECO:0000256" key="1">
    <source>
        <dbReference type="SAM" id="MobiDB-lite"/>
    </source>
</evidence>
<proteinExistence type="predicted"/>
<evidence type="ECO:0000256" key="2">
    <source>
        <dbReference type="SAM" id="Phobius"/>
    </source>
</evidence>
<dbReference type="EMBL" id="RCUV01000006">
    <property type="protein sequence ID" value="RLP71939.1"/>
    <property type="molecule type" value="Genomic_DNA"/>
</dbReference>
<dbReference type="Proteomes" id="UP000270299">
    <property type="component" value="Unassembled WGS sequence"/>
</dbReference>
<keyword evidence="2" id="KW-0812">Transmembrane</keyword>
<name>A0A3L6ZVP8_9MICO</name>
<organism evidence="3 4">
    <name type="scientific">Mycetocola manganoxydans</name>
    <dbReference type="NCBI Taxonomy" id="699879"/>
    <lineage>
        <taxon>Bacteria</taxon>
        <taxon>Bacillati</taxon>
        <taxon>Actinomycetota</taxon>
        <taxon>Actinomycetes</taxon>
        <taxon>Micrococcales</taxon>
        <taxon>Microbacteriaceae</taxon>
        <taxon>Mycetocola</taxon>
    </lineage>
</organism>